<dbReference type="Pfam" id="PF19609">
    <property type="entry name" value="DUF6114"/>
    <property type="match status" value="1"/>
</dbReference>
<feature type="compositionally biased region" description="Polar residues" evidence="1">
    <location>
        <begin position="1"/>
        <end position="10"/>
    </location>
</feature>
<keyword evidence="2" id="KW-0472">Membrane</keyword>
<sequence>MSTTTPSMTTADAAGTPPSRVTRARRGFRHWRGQRPFWAGFWTILAGIPILYFPYANLRMGDLTIRIATTAGAGSLVIGVLLITLGFSMWFQPTTRVFSGIATLVLSLVSIPVSNIGGFLIGFLLGLTGGGMSLAWVPGDRKAELEGRDRGEDTEENGAAAEEDTAADTAGDWRTPGAAAPGTGSALADFGIGGAQGRGPAAEEATTADDTEGKHGAQ</sequence>
<name>A0A1I1SSV4_9ACTN</name>
<evidence type="ECO:0000256" key="1">
    <source>
        <dbReference type="SAM" id="MobiDB-lite"/>
    </source>
</evidence>
<evidence type="ECO:0000313" key="3">
    <source>
        <dbReference type="EMBL" id="SFD49534.1"/>
    </source>
</evidence>
<keyword evidence="4" id="KW-1185">Reference proteome</keyword>
<keyword evidence="2" id="KW-0812">Transmembrane</keyword>
<dbReference type="AlphaFoldDB" id="A0A1I1SSV4"/>
<dbReference type="STRING" id="910347.SAMN05421773_11726"/>
<feature type="region of interest" description="Disordered" evidence="1">
    <location>
        <begin position="145"/>
        <end position="218"/>
    </location>
</feature>
<keyword evidence="2" id="KW-1133">Transmembrane helix</keyword>
<evidence type="ECO:0000256" key="2">
    <source>
        <dbReference type="SAM" id="Phobius"/>
    </source>
</evidence>
<dbReference type="EMBL" id="FOLM01000017">
    <property type="protein sequence ID" value="SFD49534.1"/>
    <property type="molecule type" value="Genomic_DNA"/>
</dbReference>
<organism evidence="3 4">
    <name type="scientific">Streptomyces aidingensis</name>
    <dbReference type="NCBI Taxonomy" id="910347"/>
    <lineage>
        <taxon>Bacteria</taxon>
        <taxon>Bacillati</taxon>
        <taxon>Actinomycetota</taxon>
        <taxon>Actinomycetes</taxon>
        <taxon>Kitasatosporales</taxon>
        <taxon>Streptomycetaceae</taxon>
        <taxon>Streptomyces</taxon>
    </lineage>
</organism>
<accession>A0A1I1SSV4</accession>
<dbReference type="Proteomes" id="UP000199207">
    <property type="component" value="Unassembled WGS sequence"/>
</dbReference>
<feature type="compositionally biased region" description="Low complexity" evidence="1">
    <location>
        <begin position="167"/>
        <end position="184"/>
    </location>
</feature>
<feature type="compositionally biased region" description="Acidic residues" evidence="1">
    <location>
        <begin position="152"/>
        <end position="166"/>
    </location>
</feature>
<feature type="transmembrane region" description="Helical" evidence="2">
    <location>
        <begin position="97"/>
        <end position="125"/>
    </location>
</feature>
<reference evidence="3 4" key="1">
    <citation type="submission" date="2016-10" db="EMBL/GenBank/DDBJ databases">
        <authorList>
            <person name="de Groot N.N."/>
        </authorList>
    </citation>
    <scope>NUCLEOTIDE SEQUENCE [LARGE SCALE GENOMIC DNA]</scope>
    <source>
        <strain evidence="3 4">CGMCC 4.5739</strain>
    </source>
</reference>
<dbReference type="RefSeq" id="WP_245834464.1">
    <property type="nucleotide sequence ID" value="NZ_FOLM01000017.1"/>
</dbReference>
<evidence type="ECO:0000313" key="4">
    <source>
        <dbReference type="Proteomes" id="UP000199207"/>
    </source>
</evidence>
<feature type="region of interest" description="Disordered" evidence="1">
    <location>
        <begin position="1"/>
        <end position="20"/>
    </location>
</feature>
<feature type="transmembrane region" description="Helical" evidence="2">
    <location>
        <begin position="37"/>
        <end position="55"/>
    </location>
</feature>
<evidence type="ECO:0008006" key="5">
    <source>
        <dbReference type="Google" id="ProtNLM"/>
    </source>
</evidence>
<gene>
    <name evidence="3" type="ORF">SAMN05421773_11726</name>
</gene>
<feature type="transmembrane region" description="Helical" evidence="2">
    <location>
        <begin position="67"/>
        <end position="91"/>
    </location>
</feature>
<dbReference type="InterPro" id="IPR046096">
    <property type="entry name" value="DUF6114"/>
</dbReference>
<protein>
    <recommendedName>
        <fullName evidence="5">Integral membrane protein</fullName>
    </recommendedName>
</protein>
<proteinExistence type="predicted"/>